<protein>
    <submittedName>
        <fullName evidence="3">KAT8 regulatory NSL complex subunit 1-like protein</fullName>
    </submittedName>
</protein>
<feature type="domain" description="PEHE" evidence="2">
    <location>
        <begin position="36"/>
        <end position="121"/>
    </location>
</feature>
<feature type="compositionally biased region" description="Polar residues" evidence="1">
    <location>
        <begin position="53"/>
        <end position="63"/>
    </location>
</feature>
<feature type="region of interest" description="Disordered" evidence="1">
    <location>
        <begin position="88"/>
        <end position="121"/>
    </location>
</feature>
<feature type="region of interest" description="Disordered" evidence="1">
    <location>
        <begin position="1"/>
        <end position="21"/>
    </location>
</feature>
<dbReference type="Gene3D" id="6.10.250.3170">
    <property type="match status" value="1"/>
</dbReference>
<reference evidence="3" key="1">
    <citation type="submission" date="2023-03" db="EMBL/GenBank/DDBJ databases">
        <authorList>
            <person name="Steffen K."/>
            <person name="Cardenas P."/>
        </authorList>
    </citation>
    <scope>NUCLEOTIDE SEQUENCE</scope>
</reference>
<organism evidence="3 4">
    <name type="scientific">Geodia barretti</name>
    <name type="common">Barrett's horny sponge</name>
    <dbReference type="NCBI Taxonomy" id="519541"/>
    <lineage>
        <taxon>Eukaryota</taxon>
        <taxon>Metazoa</taxon>
        <taxon>Porifera</taxon>
        <taxon>Demospongiae</taxon>
        <taxon>Heteroscleromorpha</taxon>
        <taxon>Tetractinellida</taxon>
        <taxon>Astrophorina</taxon>
        <taxon>Geodiidae</taxon>
        <taxon>Geodia</taxon>
    </lineage>
</organism>
<evidence type="ECO:0000256" key="1">
    <source>
        <dbReference type="SAM" id="MobiDB-lite"/>
    </source>
</evidence>
<feature type="non-terminal residue" evidence="3">
    <location>
        <position position="121"/>
    </location>
</feature>
<dbReference type="EMBL" id="CASHTH010001527">
    <property type="protein sequence ID" value="CAI8016405.1"/>
    <property type="molecule type" value="Genomic_DNA"/>
</dbReference>
<evidence type="ECO:0000313" key="3">
    <source>
        <dbReference type="EMBL" id="CAI8016405.1"/>
    </source>
</evidence>
<dbReference type="PROSITE" id="PS52052">
    <property type="entry name" value="PEHE"/>
    <property type="match status" value="1"/>
</dbReference>
<proteinExistence type="predicted"/>
<dbReference type="InterPro" id="IPR026180">
    <property type="entry name" value="NSL1"/>
</dbReference>
<dbReference type="SMART" id="SM01300">
    <property type="entry name" value="PEHE"/>
    <property type="match status" value="1"/>
</dbReference>
<keyword evidence="4" id="KW-1185">Reference proteome</keyword>
<dbReference type="InterPro" id="IPR029332">
    <property type="entry name" value="PEHE_dom"/>
</dbReference>
<dbReference type="Proteomes" id="UP001174909">
    <property type="component" value="Unassembled WGS sequence"/>
</dbReference>
<feature type="region of interest" description="Disordered" evidence="1">
    <location>
        <begin position="45"/>
        <end position="67"/>
    </location>
</feature>
<dbReference type="AlphaFoldDB" id="A0AA35WJ79"/>
<accession>A0AA35WJ79</accession>
<name>A0AA35WJ79_GEOBA</name>
<dbReference type="PANTHER" id="PTHR22443:SF18">
    <property type="entry name" value="NON-SPECIFIC LETHAL 1, ISOFORM M"/>
    <property type="match status" value="1"/>
</dbReference>
<gene>
    <name evidence="3" type="ORF">GBAR_LOCUS10061</name>
</gene>
<evidence type="ECO:0000259" key="2">
    <source>
        <dbReference type="PROSITE" id="PS52052"/>
    </source>
</evidence>
<dbReference type="GO" id="GO:0044545">
    <property type="term" value="C:NSL complex"/>
    <property type="evidence" value="ECO:0007669"/>
    <property type="project" value="TreeGrafter"/>
</dbReference>
<feature type="compositionally biased region" description="Low complexity" evidence="1">
    <location>
        <begin position="99"/>
        <end position="121"/>
    </location>
</feature>
<dbReference type="PANTHER" id="PTHR22443">
    <property type="entry name" value="NON-SPECIFIC LETHAL 1, ISOFORM M"/>
    <property type="match status" value="1"/>
</dbReference>
<dbReference type="Pfam" id="PF15275">
    <property type="entry name" value="PEHE"/>
    <property type="match status" value="1"/>
</dbReference>
<evidence type="ECO:0000313" key="4">
    <source>
        <dbReference type="Proteomes" id="UP001174909"/>
    </source>
</evidence>
<sequence length="121" mass="13793">MYSPPFSLSNHKFSPSTSSHVTTFFSPRLEKLEYKEVMTPGWRQVEATPTDHAPSSTQNTNIEDLSDDCFKRRHDRFEAVEKKRFMNFISGSSRKRTRPSSLSSTPDPLSHNSSSSPWPPS</sequence>
<comment type="caution">
    <text evidence="3">The sequence shown here is derived from an EMBL/GenBank/DDBJ whole genome shotgun (WGS) entry which is preliminary data.</text>
</comment>
<dbReference type="GO" id="GO:0035035">
    <property type="term" value="F:histone acetyltransferase binding"/>
    <property type="evidence" value="ECO:0007669"/>
    <property type="project" value="TreeGrafter"/>
</dbReference>